<dbReference type="GO" id="GO:0008233">
    <property type="term" value="F:peptidase activity"/>
    <property type="evidence" value="ECO:0007669"/>
    <property type="project" value="UniProtKB-KW"/>
</dbReference>
<dbReference type="GO" id="GO:0006508">
    <property type="term" value="P:proteolysis"/>
    <property type="evidence" value="ECO:0007669"/>
    <property type="project" value="UniProtKB-KW"/>
</dbReference>
<evidence type="ECO:0000259" key="3">
    <source>
        <dbReference type="Pfam" id="PF02517"/>
    </source>
</evidence>
<sequence length="691" mass="72617">MNSLGTLVKYELLQLVRDTRTVLLAVVLPVVLLPAILWVGNLTDAADEERVRETEIGLAVVGDDSARALEWLDRAAEVDDSVAGGPLRLTRHEGPVTDSLIGSDRLQLVVSAPGPDARGLPQVELRYRSSSDLSRSASERLQIRLAAVREAVRDSLYRAGGLGLDPDQVLPLRTTNVAAAGREAGALLGTFLLPLLIAMMLTGGSLVAADTLSGEKERGTLETLLTTSVSRNEVVAAKGLAIAVVALVMTVLNVANLGVWIGLGLMDIPAALDVTLTAPGLLALFVLILPVVALLSALLLLVSGWARSYREYQFWFLPVFLLTLVPAGAAALPGLELRSVAVLLPIANIALAMRDVLAGRGDLLFGTLATVITAGAAAGAAVAARSTLSTERLLADSAADRAEFQGGPALFPYRVLRWFALMWVVLLALSLAFGERVGIRGQVLMNLLGLFLGSSILMLRRYRLPVREALALRPVHPLVWPAVLVGAPSGFLVGIGLAEFTSIFLPVPPQMLEAFGQFLLPEGIGMVQLVLLLAVLPGITEEIAFRGLLLHGLRKRLGPVALCLVVGAIFGVFHVSLFRILPTAYLGTMLALVTILTGSIFPAMLWHILNNAVALVPVAMGWLDAEAGVPGWAWPIGVVGLAGSLWVLKRVGRGYPGVTRPEGEGRDAGGEDGVAREGGSPGRGGAGGGGG</sequence>
<proteinExistence type="predicted"/>
<keyword evidence="2" id="KW-0472">Membrane</keyword>
<feature type="transmembrane region" description="Helical" evidence="2">
    <location>
        <begin position="482"/>
        <end position="507"/>
    </location>
</feature>
<accession>A0ABU9EET3</accession>
<dbReference type="Pfam" id="PF12679">
    <property type="entry name" value="ABC2_membrane_2"/>
    <property type="match status" value="1"/>
</dbReference>
<dbReference type="PANTHER" id="PTHR43471">
    <property type="entry name" value="ABC TRANSPORTER PERMEASE"/>
    <property type="match status" value="1"/>
</dbReference>
<feature type="transmembrane region" description="Helical" evidence="2">
    <location>
        <begin position="21"/>
        <end position="40"/>
    </location>
</feature>
<feature type="compositionally biased region" description="Basic and acidic residues" evidence="1">
    <location>
        <begin position="661"/>
        <end position="675"/>
    </location>
</feature>
<dbReference type="EMBL" id="JBBHLI010000012">
    <property type="protein sequence ID" value="MEK9502583.1"/>
    <property type="molecule type" value="Genomic_DNA"/>
</dbReference>
<keyword evidence="4" id="KW-0378">Hydrolase</keyword>
<reference evidence="4 5" key="1">
    <citation type="submission" date="2024-02" db="EMBL/GenBank/DDBJ databases">
        <title>A novel Gemmatimonadota bacterium.</title>
        <authorList>
            <person name="Du Z.-J."/>
            <person name="Ye Y.-Q."/>
        </authorList>
    </citation>
    <scope>NUCLEOTIDE SEQUENCE [LARGE SCALE GENOMIC DNA]</scope>
    <source>
        <strain evidence="4 5">DH-20</strain>
    </source>
</reference>
<dbReference type="EC" id="3.4.-.-" evidence="4"/>
<dbReference type="RefSeq" id="WP_405287461.1">
    <property type="nucleotide sequence ID" value="NZ_JBBHLI010000012.1"/>
</dbReference>
<dbReference type="Proteomes" id="UP001484239">
    <property type="component" value="Unassembled WGS sequence"/>
</dbReference>
<organism evidence="4 5">
    <name type="scientific">Gaopeijia maritima</name>
    <dbReference type="NCBI Taxonomy" id="3119007"/>
    <lineage>
        <taxon>Bacteria</taxon>
        <taxon>Pseudomonadati</taxon>
        <taxon>Gemmatimonadota</taxon>
        <taxon>Longimicrobiia</taxon>
        <taxon>Gaopeijiales</taxon>
        <taxon>Gaopeijiaceae</taxon>
        <taxon>Gaopeijia</taxon>
    </lineage>
</organism>
<feature type="transmembrane region" description="Helical" evidence="2">
    <location>
        <begin position="443"/>
        <end position="462"/>
    </location>
</feature>
<evidence type="ECO:0000313" key="5">
    <source>
        <dbReference type="Proteomes" id="UP001484239"/>
    </source>
</evidence>
<gene>
    <name evidence="4" type="ORF">WI372_16435</name>
</gene>
<dbReference type="Pfam" id="PF02517">
    <property type="entry name" value="Rce1-like"/>
    <property type="match status" value="1"/>
</dbReference>
<feature type="domain" description="CAAX prenyl protease 2/Lysostaphin resistance protein A-like" evidence="3">
    <location>
        <begin position="527"/>
        <end position="613"/>
    </location>
</feature>
<dbReference type="PANTHER" id="PTHR43471:SF3">
    <property type="entry name" value="ABC TRANSPORTER PERMEASE PROTEIN NATB"/>
    <property type="match status" value="1"/>
</dbReference>
<keyword evidence="2" id="KW-1133">Transmembrane helix</keyword>
<feature type="transmembrane region" description="Helical" evidence="2">
    <location>
        <begin position="364"/>
        <end position="384"/>
    </location>
</feature>
<feature type="transmembrane region" description="Helical" evidence="2">
    <location>
        <begin position="585"/>
        <end position="609"/>
    </location>
</feature>
<dbReference type="InterPro" id="IPR003675">
    <property type="entry name" value="Rce1/LyrA-like_dom"/>
</dbReference>
<feature type="transmembrane region" description="Helical" evidence="2">
    <location>
        <begin position="314"/>
        <end position="333"/>
    </location>
</feature>
<feature type="transmembrane region" description="Helical" evidence="2">
    <location>
        <begin position="240"/>
        <end position="261"/>
    </location>
</feature>
<feature type="transmembrane region" description="Helical" evidence="2">
    <location>
        <begin position="629"/>
        <end position="648"/>
    </location>
</feature>
<feature type="region of interest" description="Disordered" evidence="1">
    <location>
        <begin position="659"/>
        <end position="691"/>
    </location>
</feature>
<keyword evidence="4" id="KW-0645">Protease</keyword>
<evidence type="ECO:0000256" key="1">
    <source>
        <dbReference type="SAM" id="MobiDB-lite"/>
    </source>
</evidence>
<feature type="transmembrane region" description="Helical" evidence="2">
    <location>
        <begin position="186"/>
        <end position="209"/>
    </location>
</feature>
<evidence type="ECO:0000313" key="4">
    <source>
        <dbReference type="EMBL" id="MEK9502583.1"/>
    </source>
</evidence>
<feature type="transmembrane region" description="Helical" evidence="2">
    <location>
        <begin position="559"/>
        <end position="578"/>
    </location>
</feature>
<comment type="caution">
    <text evidence="4">The sequence shown here is derived from an EMBL/GenBank/DDBJ whole genome shotgun (WGS) entry which is preliminary data.</text>
</comment>
<protein>
    <submittedName>
        <fullName evidence="4">CPBP family glutamic-type intramembrane protease</fullName>
        <ecNumber evidence="4">3.4.-.-</ecNumber>
    </submittedName>
</protein>
<keyword evidence="2" id="KW-0812">Transmembrane</keyword>
<name>A0ABU9EET3_9BACT</name>
<feature type="compositionally biased region" description="Gly residues" evidence="1">
    <location>
        <begin position="679"/>
        <end position="691"/>
    </location>
</feature>
<keyword evidence="5" id="KW-1185">Reference proteome</keyword>
<evidence type="ECO:0000256" key="2">
    <source>
        <dbReference type="SAM" id="Phobius"/>
    </source>
</evidence>
<feature type="transmembrane region" description="Helical" evidence="2">
    <location>
        <begin position="415"/>
        <end position="434"/>
    </location>
</feature>
<feature type="transmembrane region" description="Helical" evidence="2">
    <location>
        <begin position="519"/>
        <end position="539"/>
    </location>
</feature>
<feature type="transmembrane region" description="Helical" evidence="2">
    <location>
        <begin position="281"/>
        <end position="302"/>
    </location>
</feature>